<keyword evidence="1" id="KW-0812">Transmembrane</keyword>
<comment type="caution">
    <text evidence="2">The sequence shown here is derived from an EMBL/GenBank/DDBJ whole genome shotgun (WGS) entry which is preliminary data.</text>
</comment>
<feature type="transmembrane region" description="Helical" evidence="1">
    <location>
        <begin position="298"/>
        <end position="322"/>
    </location>
</feature>
<gene>
    <name evidence="2" type="ORF">A3A71_02275</name>
</gene>
<dbReference type="STRING" id="1797471.A3A71_02275"/>
<dbReference type="EMBL" id="MEZX01000002">
    <property type="protein sequence ID" value="OGD64850.1"/>
    <property type="molecule type" value="Genomic_DNA"/>
</dbReference>
<proteinExistence type="predicted"/>
<dbReference type="Proteomes" id="UP000177481">
    <property type="component" value="Unassembled WGS sequence"/>
</dbReference>
<protein>
    <submittedName>
        <fullName evidence="2">Uncharacterized protein</fullName>
    </submittedName>
</protein>
<feature type="transmembrane region" description="Helical" evidence="1">
    <location>
        <begin position="100"/>
        <end position="119"/>
    </location>
</feature>
<sequence>MIAKKLLARWRCISTTDAVLIGAVLSLTVFSATMLWKLGLITAGPSASFMAAATVLSLTAAILAPLNLIGRILGLQLMVSVLLAHYVTAGLRNLLPIQDFIVVIGLSLLLFASFLFVFWGRTLILRRVNLLVANSLAILAVVLLWQSIPTLTLRFSELLQNLSSPEVGLLILIPSAVVTLCGLWGISMESEAFKKSRPYWEFFARDRLMVQSHSTWWSLIVTQAIILARDKAVQFELLTLVIIYALIVRFIPLPFIAELVLALAVSLLAIGRVYHTELSWTQSVQTRYSHLPKLKRQLVGSAVVLNSLLLISVLGTICYIGSTVFAFSLMYPTLLAFVGLIALTQLHLSAKLSSL</sequence>
<reference evidence="2 3" key="1">
    <citation type="journal article" date="2016" name="Nat. Commun.">
        <title>Thousands of microbial genomes shed light on interconnected biogeochemical processes in an aquifer system.</title>
        <authorList>
            <person name="Anantharaman K."/>
            <person name="Brown C.T."/>
            <person name="Hug L.A."/>
            <person name="Sharon I."/>
            <person name="Castelle C.J."/>
            <person name="Probst A.J."/>
            <person name="Thomas B.C."/>
            <person name="Singh A."/>
            <person name="Wilkins M.J."/>
            <person name="Karaoz U."/>
            <person name="Brodie E.L."/>
            <person name="Williams K.H."/>
            <person name="Hubbard S.S."/>
            <person name="Banfield J.F."/>
        </authorList>
    </citation>
    <scope>NUCLEOTIDE SEQUENCE [LARGE SCALE GENOMIC DNA]</scope>
</reference>
<evidence type="ECO:0000256" key="1">
    <source>
        <dbReference type="SAM" id="Phobius"/>
    </source>
</evidence>
<keyword evidence="1" id="KW-1133">Transmembrane helix</keyword>
<evidence type="ECO:0000313" key="3">
    <source>
        <dbReference type="Proteomes" id="UP000177481"/>
    </source>
</evidence>
<keyword evidence="1" id="KW-0472">Membrane</keyword>
<name>A0A1F5EC30_9BACT</name>
<feature type="transmembrane region" description="Helical" evidence="1">
    <location>
        <begin position="131"/>
        <end position="148"/>
    </location>
</feature>
<feature type="transmembrane region" description="Helical" evidence="1">
    <location>
        <begin position="240"/>
        <end position="270"/>
    </location>
</feature>
<feature type="transmembrane region" description="Helical" evidence="1">
    <location>
        <begin position="12"/>
        <end position="36"/>
    </location>
</feature>
<dbReference type="AlphaFoldDB" id="A0A1F5EC30"/>
<accession>A0A1F5EC30</accession>
<feature type="transmembrane region" description="Helical" evidence="1">
    <location>
        <begin position="328"/>
        <end position="348"/>
    </location>
</feature>
<feature type="transmembrane region" description="Helical" evidence="1">
    <location>
        <begin position="73"/>
        <end position="94"/>
    </location>
</feature>
<evidence type="ECO:0000313" key="2">
    <source>
        <dbReference type="EMBL" id="OGD64850.1"/>
    </source>
</evidence>
<organism evidence="2 3">
    <name type="scientific">Candidatus Berkelbacteria bacterium RIFCSPLOWO2_01_FULL_50_28</name>
    <dbReference type="NCBI Taxonomy" id="1797471"/>
    <lineage>
        <taxon>Bacteria</taxon>
        <taxon>Candidatus Berkelbacteria</taxon>
    </lineage>
</organism>
<feature type="transmembrane region" description="Helical" evidence="1">
    <location>
        <begin position="168"/>
        <end position="187"/>
    </location>
</feature>
<feature type="transmembrane region" description="Helical" evidence="1">
    <location>
        <begin position="48"/>
        <end position="66"/>
    </location>
</feature>